<reference evidence="3" key="1">
    <citation type="journal article" date="2017" name="Proc. Natl. Acad. Sci. U.S.A.">
        <title>Simulation of Deepwater Horizon oil plume reveals substrate specialization within a complex community of hydrocarbon-degraders.</title>
        <authorList>
            <person name="Hu P."/>
            <person name="Dubinsky E.A."/>
            <person name="Probst A.J."/>
            <person name="Wang J."/>
            <person name="Sieber C.M.K."/>
            <person name="Tom L.M."/>
            <person name="Gardinali P."/>
            <person name="Banfield J.F."/>
            <person name="Atlas R.M."/>
            <person name="Andersen G.L."/>
        </authorList>
    </citation>
    <scope>NUCLEOTIDE SEQUENCE [LARGE SCALE GENOMIC DNA]</scope>
</reference>
<sequence>MKLILILTISLFSLNSFSKTKILFLGDSLTEGYGIAKEKAYPSIVKRNLKDNENIEIDIINGSVSGSTTASATSRLKWFLRANPSILVLALGANDGLRGINLDSSKANLSKTITLAKKKGLKVVLAGMYIPPNYGVDYTLKFKKMYQELHKKFNVVLIPFLLEGVAANSKLNQSDGIHPNELGHELMAKNILKYLRPLL</sequence>
<dbReference type="InterPro" id="IPR036514">
    <property type="entry name" value="SGNH_hydro_sf"/>
</dbReference>
<comment type="caution">
    <text evidence="2">The sequence shown here is derived from an EMBL/GenBank/DDBJ whole genome shotgun (WGS) entry which is preliminary data.</text>
</comment>
<name>A0A1Y5F980_9BACT</name>
<organism evidence="2 3">
    <name type="scientific">Halobacteriovorax marinus</name>
    <dbReference type="NCBI Taxonomy" id="97084"/>
    <lineage>
        <taxon>Bacteria</taxon>
        <taxon>Pseudomonadati</taxon>
        <taxon>Bdellovibrionota</taxon>
        <taxon>Bacteriovoracia</taxon>
        <taxon>Bacteriovoracales</taxon>
        <taxon>Halobacteriovoraceae</taxon>
        <taxon>Halobacteriovorax</taxon>
    </lineage>
</organism>
<dbReference type="Proteomes" id="UP000196531">
    <property type="component" value="Unassembled WGS sequence"/>
</dbReference>
<dbReference type="InterPro" id="IPR051532">
    <property type="entry name" value="Ester_Hydrolysis_Enzymes"/>
</dbReference>
<dbReference type="GO" id="GO:0004622">
    <property type="term" value="F:phosphatidylcholine lysophospholipase activity"/>
    <property type="evidence" value="ECO:0007669"/>
    <property type="project" value="TreeGrafter"/>
</dbReference>
<protein>
    <submittedName>
        <fullName evidence="2">Arylesterase</fullName>
    </submittedName>
</protein>
<dbReference type="Pfam" id="PF13472">
    <property type="entry name" value="Lipase_GDSL_2"/>
    <property type="match status" value="1"/>
</dbReference>
<feature type="domain" description="SGNH hydrolase-type esterase" evidence="1">
    <location>
        <begin position="24"/>
        <end position="186"/>
    </location>
</feature>
<dbReference type="InterPro" id="IPR013830">
    <property type="entry name" value="SGNH_hydro"/>
</dbReference>
<dbReference type="AlphaFoldDB" id="A0A1Y5F980"/>
<gene>
    <name evidence="2" type="ORF">A9Q84_12235</name>
</gene>
<dbReference type="PANTHER" id="PTHR30383:SF24">
    <property type="entry name" value="THIOESTERASE 1_PROTEASE 1_LYSOPHOSPHOLIPASE L1"/>
    <property type="match status" value="1"/>
</dbReference>
<accession>A0A1Y5F980</accession>
<dbReference type="Gene3D" id="3.40.50.1110">
    <property type="entry name" value="SGNH hydrolase"/>
    <property type="match status" value="1"/>
</dbReference>
<evidence type="ECO:0000259" key="1">
    <source>
        <dbReference type="Pfam" id="PF13472"/>
    </source>
</evidence>
<evidence type="ECO:0000313" key="3">
    <source>
        <dbReference type="Proteomes" id="UP000196531"/>
    </source>
</evidence>
<proteinExistence type="predicted"/>
<evidence type="ECO:0000313" key="2">
    <source>
        <dbReference type="EMBL" id="OUR97486.1"/>
    </source>
</evidence>
<dbReference type="EMBL" id="MAAO01000006">
    <property type="protein sequence ID" value="OUR97486.1"/>
    <property type="molecule type" value="Genomic_DNA"/>
</dbReference>
<dbReference type="CDD" id="cd01822">
    <property type="entry name" value="Lysophospholipase_L1_like"/>
    <property type="match status" value="1"/>
</dbReference>
<dbReference type="SUPFAM" id="SSF52266">
    <property type="entry name" value="SGNH hydrolase"/>
    <property type="match status" value="1"/>
</dbReference>
<dbReference type="PANTHER" id="PTHR30383">
    <property type="entry name" value="THIOESTERASE 1/PROTEASE 1/LYSOPHOSPHOLIPASE L1"/>
    <property type="match status" value="1"/>
</dbReference>